<dbReference type="InterPro" id="IPR024520">
    <property type="entry name" value="DUF3558"/>
</dbReference>
<dbReference type="Proteomes" id="UP000255082">
    <property type="component" value="Unassembled WGS sequence"/>
</dbReference>
<accession>A0A378X4E2</accession>
<evidence type="ECO:0000313" key="3">
    <source>
        <dbReference type="Proteomes" id="UP000255082"/>
    </source>
</evidence>
<dbReference type="EMBL" id="UGRU01000001">
    <property type="protein sequence ID" value="SUA47887.1"/>
    <property type="molecule type" value="Genomic_DNA"/>
</dbReference>
<evidence type="ECO:0000256" key="1">
    <source>
        <dbReference type="SAM" id="SignalP"/>
    </source>
</evidence>
<gene>
    <name evidence="2" type="ORF">NCTC13184_06429</name>
</gene>
<name>A0A378X4E2_9NOCA</name>
<sequence length="176" mass="17881">MQRRVAGVAVAIGAVLAVMTAGCSSTTDGAATATTSDAAAALWDPCTGIPDSALTAAQVDPSTKQSGIAGVHQSGWEICAWKGAKYSISVYSTAKHSPAEIANKGGNINQQSVTMAGRQGTQFGEQGADRNCDVVFQTAHSSVQIQVVGRLSDDVPIAPCPTLAKIGDAIVPSIPQ</sequence>
<proteinExistence type="predicted"/>
<protein>
    <submittedName>
        <fullName evidence="2">Protein of uncharacterized function (DUF3558)</fullName>
    </submittedName>
</protein>
<reference evidence="2 3" key="1">
    <citation type="submission" date="2018-06" db="EMBL/GenBank/DDBJ databases">
        <authorList>
            <consortium name="Pathogen Informatics"/>
            <person name="Doyle S."/>
        </authorList>
    </citation>
    <scope>NUCLEOTIDE SEQUENCE [LARGE SCALE GENOMIC DNA]</scope>
    <source>
        <strain evidence="2 3">NCTC13184</strain>
    </source>
</reference>
<feature type="chain" id="PRO_5039574078" evidence="1">
    <location>
        <begin position="21"/>
        <end position="176"/>
    </location>
</feature>
<evidence type="ECO:0000313" key="2">
    <source>
        <dbReference type="EMBL" id="SUA47887.1"/>
    </source>
</evidence>
<dbReference type="AlphaFoldDB" id="A0A378X4E2"/>
<dbReference type="PROSITE" id="PS51257">
    <property type="entry name" value="PROKAR_LIPOPROTEIN"/>
    <property type="match status" value="1"/>
</dbReference>
<feature type="signal peptide" evidence="1">
    <location>
        <begin position="1"/>
        <end position="20"/>
    </location>
</feature>
<organism evidence="2 3">
    <name type="scientific">Nocardia africana</name>
    <dbReference type="NCBI Taxonomy" id="134964"/>
    <lineage>
        <taxon>Bacteria</taxon>
        <taxon>Bacillati</taxon>
        <taxon>Actinomycetota</taxon>
        <taxon>Actinomycetes</taxon>
        <taxon>Mycobacteriales</taxon>
        <taxon>Nocardiaceae</taxon>
        <taxon>Nocardia</taxon>
    </lineage>
</organism>
<keyword evidence="1" id="KW-0732">Signal</keyword>
<dbReference type="Pfam" id="PF12079">
    <property type="entry name" value="DUF3558"/>
    <property type="match status" value="1"/>
</dbReference>